<name>A0A9P1N7S7_9PELO</name>
<dbReference type="AlphaFoldDB" id="A0A9P1N7S7"/>
<feature type="compositionally biased region" description="Basic and acidic residues" evidence="1">
    <location>
        <begin position="62"/>
        <end position="72"/>
    </location>
</feature>
<keyword evidence="2" id="KW-0732">Signal</keyword>
<evidence type="ECO:0000256" key="2">
    <source>
        <dbReference type="SAM" id="SignalP"/>
    </source>
</evidence>
<accession>A0A9P1N7S7</accession>
<reference evidence="3" key="1">
    <citation type="submission" date="2022-11" db="EMBL/GenBank/DDBJ databases">
        <authorList>
            <person name="Kikuchi T."/>
        </authorList>
    </citation>
    <scope>NUCLEOTIDE SEQUENCE</scope>
    <source>
        <strain evidence="3">PS1010</strain>
    </source>
</reference>
<feature type="chain" id="PRO_5040331315" evidence="2">
    <location>
        <begin position="21"/>
        <end position="124"/>
    </location>
</feature>
<comment type="caution">
    <text evidence="3">The sequence shown here is derived from an EMBL/GenBank/DDBJ whole genome shotgun (WGS) entry which is preliminary data.</text>
</comment>
<evidence type="ECO:0000313" key="3">
    <source>
        <dbReference type="EMBL" id="CAI5454316.1"/>
    </source>
</evidence>
<evidence type="ECO:0000256" key="1">
    <source>
        <dbReference type="SAM" id="MobiDB-lite"/>
    </source>
</evidence>
<proteinExistence type="predicted"/>
<feature type="region of interest" description="Disordered" evidence="1">
    <location>
        <begin position="48"/>
        <end position="72"/>
    </location>
</feature>
<feature type="region of interest" description="Disordered" evidence="1">
    <location>
        <begin position="103"/>
        <end position="124"/>
    </location>
</feature>
<keyword evidence="4" id="KW-1185">Reference proteome</keyword>
<organism evidence="3 4">
    <name type="scientific">Caenorhabditis angaria</name>
    <dbReference type="NCBI Taxonomy" id="860376"/>
    <lineage>
        <taxon>Eukaryota</taxon>
        <taxon>Metazoa</taxon>
        <taxon>Ecdysozoa</taxon>
        <taxon>Nematoda</taxon>
        <taxon>Chromadorea</taxon>
        <taxon>Rhabditida</taxon>
        <taxon>Rhabditina</taxon>
        <taxon>Rhabditomorpha</taxon>
        <taxon>Rhabditoidea</taxon>
        <taxon>Rhabditidae</taxon>
        <taxon>Peloderinae</taxon>
        <taxon>Caenorhabditis</taxon>
    </lineage>
</organism>
<dbReference type="OrthoDB" id="5863260at2759"/>
<evidence type="ECO:0000313" key="4">
    <source>
        <dbReference type="Proteomes" id="UP001152747"/>
    </source>
</evidence>
<gene>
    <name evidence="3" type="ORF">CAMP_LOCUS16953</name>
</gene>
<dbReference type="EMBL" id="CANHGI010000006">
    <property type="protein sequence ID" value="CAI5454316.1"/>
    <property type="molecule type" value="Genomic_DNA"/>
</dbReference>
<feature type="signal peptide" evidence="2">
    <location>
        <begin position="1"/>
        <end position="20"/>
    </location>
</feature>
<protein>
    <submittedName>
        <fullName evidence="3">Uncharacterized protein</fullName>
    </submittedName>
</protein>
<dbReference type="Proteomes" id="UP001152747">
    <property type="component" value="Unassembled WGS sequence"/>
</dbReference>
<sequence length="124" mass="14403">MTFLHNVLLVILFAAVIVSPFQLMQPKRILHADKNDLFRRQATFLSGGKSVAKPIQPEEPVQPEKEEQKDEPSFLQQLEQASYFEPYESAIVAKRLRGEPIRFGKRSPREPIRFGKRSNDYDFQ</sequence>